<evidence type="ECO:0000259" key="6">
    <source>
        <dbReference type="PROSITE" id="PS51716"/>
    </source>
</evidence>
<organism evidence="7 8">
    <name type="scientific">Python bivittatus</name>
    <name type="common">Burmese python</name>
    <name type="synonym">Python molurus bivittatus</name>
    <dbReference type="NCBI Taxonomy" id="176946"/>
    <lineage>
        <taxon>Eukaryota</taxon>
        <taxon>Metazoa</taxon>
        <taxon>Chordata</taxon>
        <taxon>Craniata</taxon>
        <taxon>Vertebrata</taxon>
        <taxon>Euteleostomi</taxon>
        <taxon>Lepidosauria</taxon>
        <taxon>Squamata</taxon>
        <taxon>Bifurcata</taxon>
        <taxon>Unidentata</taxon>
        <taxon>Episquamata</taxon>
        <taxon>Toxicofera</taxon>
        <taxon>Serpentes</taxon>
        <taxon>Henophidia</taxon>
        <taxon>Pythonidae</taxon>
        <taxon>Python</taxon>
    </lineage>
</organism>
<dbReference type="GO" id="GO:0016787">
    <property type="term" value="F:hydrolase activity"/>
    <property type="evidence" value="ECO:0007669"/>
    <property type="project" value="UniProtKB-KW"/>
</dbReference>
<feature type="transmembrane region" description="Helical" evidence="5">
    <location>
        <begin position="150"/>
        <end position="183"/>
    </location>
</feature>
<evidence type="ECO:0000256" key="5">
    <source>
        <dbReference type="SAM" id="Phobius"/>
    </source>
</evidence>
<dbReference type="OrthoDB" id="422720at2759"/>
<evidence type="ECO:0000256" key="2">
    <source>
        <dbReference type="ARBA" id="ARBA00022741"/>
    </source>
</evidence>
<dbReference type="InterPro" id="IPR027417">
    <property type="entry name" value="P-loop_NTPase"/>
</dbReference>
<feature type="domain" description="IRG-type G" evidence="6">
    <location>
        <begin position="1"/>
        <end position="117"/>
    </location>
</feature>
<dbReference type="InterPro" id="IPR051515">
    <property type="entry name" value="IRG"/>
</dbReference>
<keyword evidence="5" id="KW-0472">Membrane</keyword>
<feature type="transmembrane region" description="Helical" evidence="5">
    <location>
        <begin position="245"/>
        <end position="265"/>
    </location>
</feature>
<dbReference type="KEGG" id="pbi:112543203"/>
<evidence type="ECO:0000256" key="3">
    <source>
        <dbReference type="ARBA" id="ARBA00022801"/>
    </source>
</evidence>
<dbReference type="RefSeq" id="XP_025033200.1">
    <property type="nucleotide sequence ID" value="XM_025177432.1"/>
</dbReference>
<dbReference type="InterPro" id="IPR007743">
    <property type="entry name" value="Immunity-related_GTPase-like"/>
</dbReference>
<evidence type="ECO:0000256" key="1">
    <source>
        <dbReference type="ARBA" id="ARBA00005429"/>
    </source>
</evidence>
<accession>A0A9F5N265</accession>
<dbReference type="GeneID" id="112543203"/>
<dbReference type="PANTHER" id="PTHR32341">
    <property type="entry name" value="INTERFERON-INDUCIBLE GTPASE"/>
    <property type="match status" value="1"/>
</dbReference>
<sequence>LVTEDIHGKKVELSDFDFFIFIAPQSSQATRLQIASEVQQMDKEFYMVQTKIDLDLEEAKKQQLSGYSEEKILLPAKDFCRDSLGNEEVKDLQVFSVSNHKPDHYDFPLLRESLTSDLLWNKKKAFLSNIVTTVSPSVLENKAATLQREIWLPILFAGFIAVIPVPGVAILGGVVLFVAFGVWCYRKFGVDNQSLIKLANFTGKLLSELKSMMTSQSKKTVILHRLPDFLGASMMSVEYFYWERFPIIGCLLSGGISLISSFFMLKKYLSDIKKDTQNILSKAAAAIKKINLAIP</sequence>
<dbReference type="GO" id="GO:0016020">
    <property type="term" value="C:membrane"/>
    <property type="evidence" value="ECO:0007669"/>
    <property type="project" value="InterPro"/>
</dbReference>
<reference evidence="8" key="1">
    <citation type="submission" date="2025-08" db="UniProtKB">
        <authorList>
            <consortium name="RefSeq"/>
        </authorList>
    </citation>
    <scope>IDENTIFICATION</scope>
    <source>
        <tissue evidence="8">Liver</tissue>
    </source>
</reference>
<dbReference type="PROSITE" id="PS51716">
    <property type="entry name" value="G_IRG"/>
    <property type="match status" value="1"/>
</dbReference>
<comment type="similarity">
    <text evidence="1">Belongs to the TRAFAC class dynamin-like GTPase superfamily. IRG family.</text>
</comment>
<evidence type="ECO:0000256" key="4">
    <source>
        <dbReference type="ARBA" id="ARBA00023134"/>
    </source>
</evidence>
<dbReference type="Gene3D" id="3.40.50.300">
    <property type="entry name" value="P-loop containing nucleotide triphosphate hydrolases"/>
    <property type="match status" value="1"/>
</dbReference>
<keyword evidence="4" id="KW-0342">GTP-binding</keyword>
<keyword evidence="5" id="KW-0812">Transmembrane</keyword>
<dbReference type="SUPFAM" id="SSF52540">
    <property type="entry name" value="P-loop containing nucleoside triphosphate hydrolases"/>
    <property type="match status" value="1"/>
</dbReference>
<dbReference type="InterPro" id="IPR030385">
    <property type="entry name" value="G_IRG_dom"/>
</dbReference>
<feature type="non-terminal residue" evidence="8">
    <location>
        <position position="1"/>
    </location>
</feature>
<dbReference type="Proteomes" id="UP000695026">
    <property type="component" value="Unplaced"/>
</dbReference>
<dbReference type="Pfam" id="PF05049">
    <property type="entry name" value="IIGP"/>
    <property type="match status" value="1"/>
</dbReference>
<keyword evidence="2" id="KW-0547">Nucleotide-binding</keyword>
<proteinExistence type="inferred from homology"/>
<name>A0A9F5N265_PYTBI</name>
<gene>
    <name evidence="8" type="primary">LOC112543203</name>
</gene>
<keyword evidence="5" id="KW-1133">Transmembrane helix</keyword>
<dbReference type="GO" id="GO:0005525">
    <property type="term" value="F:GTP binding"/>
    <property type="evidence" value="ECO:0007669"/>
    <property type="project" value="UniProtKB-KW"/>
</dbReference>
<keyword evidence="7" id="KW-1185">Reference proteome</keyword>
<protein>
    <submittedName>
        <fullName evidence="8">Interferon-inducible GTPase 5-like</fullName>
    </submittedName>
</protein>
<dbReference type="PANTHER" id="PTHR32341:SF10">
    <property type="entry name" value="INTERFERON-INDUCIBLE GTPASE 5"/>
    <property type="match status" value="1"/>
</dbReference>
<evidence type="ECO:0000313" key="8">
    <source>
        <dbReference type="RefSeq" id="XP_025033200.1"/>
    </source>
</evidence>
<keyword evidence="3" id="KW-0378">Hydrolase</keyword>
<evidence type="ECO:0000313" key="7">
    <source>
        <dbReference type="Proteomes" id="UP000695026"/>
    </source>
</evidence>
<dbReference type="OMA" id="ITWNKEL"/>
<dbReference type="AlphaFoldDB" id="A0A9F5N265"/>